<gene>
    <name evidence="4" type="ORF">GALL_175190</name>
</gene>
<proteinExistence type="predicted"/>
<evidence type="ECO:0000313" key="4">
    <source>
        <dbReference type="EMBL" id="OIR00454.1"/>
    </source>
</evidence>
<dbReference type="GO" id="GO:0019867">
    <property type="term" value="C:outer membrane"/>
    <property type="evidence" value="ECO:0007669"/>
    <property type="project" value="InterPro"/>
</dbReference>
<dbReference type="Pfam" id="PF05433">
    <property type="entry name" value="Rick_17kDa_Anti"/>
    <property type="match status" value="1"/>
</dbReference>
<dbReference type="AlphaFoldDB" id="A0A1J5SK20"/>
<protein>
    <recommendedName>
        <fullName evidence="3">Glycine zipper 2TM domain-containing protein</fullName>
    </recommendedName>
</protein>
<dbReference type="EMBL" id="MLJW01000095">
    <property type="protein sequence ID" value="OIR00454.1"/>
    <property type="molecule type" value="Genomic_DNA"/>
</dbReference>
<comment type="caution">
    <text evidence="4">The sequence shown here is derived from an EMBL/GenBank/DDBJ whole genome shotgun (WGS) entry which is preliminary data.</text>
</comment>
<sequence length="194" mass="19894">MNRLWSLLLLLLLASAQSSAIAGSTSTTAYKAAQKKAAAQYASDKKLCADESTASARMQCLRDAKAEYTRALTAAKEAKSGTASCADCGRVIEVVTGTKQGEGGALGMIGGGIAGALLGHQVGGGTGKDVATIAGAAGGAYAGKKVEEKLRSAKFWSVKVRLDSGEERTFEFDHDPGFASGDLVKVSGDSVTRR</sequence>
<feature type="domain" description="Glycine zipper 2TM" evidence="3">
    <location>
        <begin position="107"/>
        <end position="146"/>
    </location>
</feature>
<dbReference type="InterPro" id="IPR008816">
    <property type="entry name" value="Gly_zipper_2TM_dom"/>
</dbReference>
<dbReference type="InterPro" id="IPR051407">
    <property type="entry name" value="Bact_OM_lipoprot/Surf_antigen"/>
</dbReference>
<dbReference type="PANTHER" id="PTHR35603:SF2">
    <property type="entry name" value="OUTER MEMBRANE LIPOPROTEIN"/>
    <property type="match status" value="1"/>
</dbReference>
<keyword evidence="2" id="KW-0472">Membrane</keyword>
<accession>A0A1J5SK20</accession>
<reference evidence="4" key="1">
    <citation type="submission" date="2016-10" db="EMBL/GenBank/DDBJ databases">
        <title>Sequence of Gallionella enrichment culture.</title>
        <authorList>
            <person name="Poehlein A."/>
            <person name="Muehling M."/>
            <person name="Daniel R."/>
        </authorList>
    </citation>
    <scope>NUCLEOTIDE SEQUENCE</scope>
</reference>
<organism evidence="4">
    <name type="scientific">mine drainage metagenome</name>
    <dbReference type="NCBI Taxonomy" id="410659"/>
    <lineage>
        <taxon>unclassified sequences</taxon>
        <taxon>metagenomes</taxon>
        <taxon>ecological metagenomes</taxon>
    </lineage>
</organism>
<comment type="subcellular location">
    <subcellularLocation>
        <location evidence="1">Membrane</location>
    </subcellularLocation>
</comment>
<evidence type="ECO:0000259" key="3">
    <source>
        <dbReference type="Pfam" id="PF05433"/>
    </source>
</evidence>
<evidence type="ECO:0000256" key="1">
    <source>
        <dbReference type="ARBA" id="ARBA00004370"/>
    </source>
</evidence>
<name>A0A1J5SK20_9ZZZZ</name>
<evidence type="ECO:0000256" key="2">
    <source>
        <dbReference type="ARBA" id="ARBA00023136"/>
    </source>
</evidence>
<dbReference type="PANTHER" id="PTHR35603">
    <property type="match status" value="1"/>
</dbReference>